<organism evidence="3 4">
    <name type="scientific">Methanospirillum purgamenti</name>
    <dbReference type="NCBI Taxonomy" id="2834276"/>
    <lineage>
        <taxon>Archaea</taxon>
        <taxon>Methanobacteriati</taxon>
        <taxon>Methanobacteriota</taxon>
        <taxon>Stenosarchaea group</taxon>
        <taxon>Methanomicrobia</taxon>
        <taxon>Methanomicrobiales</taxon>
        <taxon>Methanospirillaceae</taxon>
        <taxon>Methanospirillum</taxon>
    </lineage>
</organism>
<evidence type="ECO:0000313" key="3">
    <source>
        <dbReference type="EMBL" id="QVV90272.1"/>
    </source>
</evidence>
<dbReference type="Gene3D" id="1.10.510.10">
    <property type="entry name" value="Transferase(Phosphotransferase) domain 1"/>
    <property type="match status" value="1"/>
</dbReference>
<dbReference type="InterPro" id="IPR045269">
    <property type="entry name" value="Atg1-like"/>
</dbReference>
<dbReference type="InterPro" id="IPR011009">
    <property type="entry name" value="Kinase-like_dom_sf"/>
</dbReference>
<dbReference type="EMBL" id="CP075546">
    <property type="protein sequence ID" value="QVV90272.1"/>
    <property type="molecule type" value="Genomic_DNA"/>
</dbReference>
<protein>
    <submittedName>
        <fullName evidence="3">Protein kinase</fullName>
    </submittedName>
</protein>
<name>A0A8E7B4E3_9EURY</name>
<evidence type="ECO:0000259" key="2">
    <source>
        <dbReference type="PROSITE" id="PS50011"/>
    </source>
</evidence>
<sequence length="867" mass="100951">MIPKEMDHPDKRGTTLRDGLKDHTEPSKPVHHEVISSDEQRFFRSYRIIKQFPATGGEADIWLIQKDRVYYILKHYRLGIEPKIDVLDQVSHISLRNPKNLIKIIDYGFDEESERWYEILEYARYGSLRDLVQKQSISNATFKSIIEEIAFGLDTLHKNNVLHLDLKPSNILIRELRPLNLILTDFGISTLLDTELSRHITSTKGTPMYWAPEQLGNVVGRESDYWALGIIALEITEKKHPFEGLNHNLILSTLASRGIVLSEQIHPDRLILLKGLLTRNPKKRWGKREVSLWLSGKRNIPVFYEEEHIGRQGISKPYEFHDENYYSLHDLMYAFIGDPASWEDAKRHIGRGYLLRWLEATEQYNKAVIISKYNETCPDEDERLVYIAAELNKDIPFTLYGKVIDITNLVWFLGRSLNREQDEYEEKILSLLFSGDIEAMYNRFLDITKQEVKSIFFTRLFTWIKSNPRGTNERKRLFQYAKILHEREVAGIPTEWSAKSVISIISIYHNFIRLSAKSDAEECKKDMITAANHALSAQVIEPDLLVALASAFEELQDPKTGKMLLKKAYNLDIRVLTLLFNKRVGIQRFRFYSSLTREYEKNLIFISSDPWNETITFWKKKYLQFYEEDNFSLTLSLSERIIEMDKMGAHGWAMRGLSLLKIKRSHEAEFCFSHRSIHTADDPLMTWILGEQSEESRNLSVAEEKYNEVPEQHFVQPLPRIGMARIYFKQKRYWETIEICDTILKTYPGNVKALLHKGDSLYAIDRIEEALICFDLICENHPDNYMGCVKAARCLLKMGKYGEANTCISKVLEKDETIVEALRIKAYISLKRGIKTEAKQWLSKILTIDPENSWALKMQSITGIKTH</sequence>
<keyword evidence="3" id="KW-0418">Kinase</keyword>
<dbReference type="Pfam" id="PF13432">
    <property type="entry name" value="TPR_16"/>
    <property type="match status" value="1"/>
</dbReference>
<dbReference type="GO" id="GO:0005737">
    <property type="term" value="C:cytoplasm"/>
    <property type="evidence" value="ECO:0007669"/>
    <property type="project" value="TreeGrafter"/>
</dbReference>
<dbReference type="PROSITE" id="PS50011">
    <property type="entry name" value="PROTEIN_KINASE_DOM"/>
    <property type="match status" value="1"/>
</dbReference>
<dbReference type="Gene3D" id="1.25.40.10">
    <property type="entry name" value="Tetratricopeptide repeat domain"/>
    <property type="match status" value="1"/>
</dbReference>
<dbReference type="SMART" id="SM00028">
    <property type="entry name" value="TPR"/>
    <property type="match status" value="5"/>
</dbReference>
<dbReference type="PROSITE" id="PS00108">
    <property type="entry name" value="PROTEIN_KINASE_ST"/>
    <property type="match status" value="1"/>
</dbReference>
<dbReference type="SMART" id="SM00220">
    <property type="entry name" value="S_TKc"/>
    <property type="match status" value="1"/>
</dbReference>
<dbReference type="Proteomes" id="UP000680656">
    <property type="component" value="Chromosome"/>
</dbReference>
<dbReference type="SUPFAM" id="SSF48452">
    <property type="entry name" value="TPR-like"/>
    <property type="match status" value="1"/>
</dbReference>
<dbReference type="SUPFAM" id="SSF56112">
    <property type="entry name" value="Protein kinase-like (PK-like)"/>
    <property type="match status" value="1"/>
</dbReference>
<dbReference type="KEGG" id="mrtj:KHC33_07265"/>
<dbReference type="InterPro" id="IPR019734">
    <property type="entry name" value="TPR_rpt"/>
</dbReference>
<dbReference type="InterPro" id="IPR000719">
    <property type="entry name" value="Prot_kinase_dom"/>
</dbReference>
<dbReference type="AlphaFoldDB" id="A0A8E7B4E3"/>
<dbReference type="InterPro" id="IPR011990">
    <property type="entry name" value="TPR-like_helical_dom_sf"/>
</dbReference>
<keyword evidence="3" id="KW-0808">Transferase</keyword>
<evidence type="ECO:0000256" key="1">
    <source>
        <dbReference type="SAM" id="MobiDB-lite"/>
    </source>
</evidence>
<dbReference type="PANTHER" id="PTHR24348">
    <property type="entry name" value="SERINE/THREONINE-PROTEIN KINASE UNC-51-RELATED"/>
    <property type="match status" value="1"/>
</dbReference>
<dbReference type="GO" id="GO:0004674">
    <property type="term" value="F:protein serine/threonine kinase activity"/>
    <property type="evidence" value="ECO:0007669"/>
    <property type="project" value="InterPro"/>
</dbReference>
<evidence type="ECO:0000313" key="4">
    <source>
        <dbReference type="Proteomes" id="UP000680656"/>
    </source>
</evidence>
<keyword evidence="4" id="KW-1185">Reference proteome</keyword>
<reference evidence="3 4" key="1">
    <citation type="submission" date="2021-05" db="EMBL/GenBank/DDBJ databases">
        <title>A novel Methanospirillum isolate from a pyrite-forming mixed culture.</title>
        <authorList>
            <person name="Bunk B."/>
            <person name="Sproer C."/>
            <person name="Spring S."/>
            <person name="Pester M."/>
        </authorList>
    </citation>
    <scope>NUCLEOTIDE SEQUENCE [LARGE SCALE GENOMIC DNA]</scope>
    <source>
        <strain evidence="3 4">J.3.6.1-F.2.7.3</strain>
    </source>
</reference>
<feature type="domain" description="Protein kinase" evidence="2">
    <location>
        <begin position="47"/>
        <end position="294"/>
    </location>
</feature>
<dbReference type="CDD" id="cd14014">
    <property type="entry name" value="STKc_PknB_like"/>
    <property type="match status" value="1"/>
</dbReference>
<accession>A0A8E7B4E3</accession>
<dbReference type="GO" id="GO:0005524">
    <property type="term" value="F:ATP binding"/>
    <property type="evidence" value="ECO:0007669"/>
    <property type="project" value="InterPro"/>
</dbReference>
<gene>
    <name evidence="3" type="ORF">KHC33_07265</name>
</gene>
<feature type="region of interest" description="Disordered" evidence="1">
    <location>
        <begin position="1"/>
        <end position="30"/>
    </location>
</feature>
<dbReference type="Pfam" id="PF00069">
    <property type="entry name" value="Pkinase"/>
    <property type="match status" value="1"/>
</dbReference>
<proteinExistence type="predicted"/>
<dbReference type="RefSeq" id="WP_214421043.1">
    <property type="nucleotide sequence ID" value="NZ_CP075546.1"/>
</dbReference>
<dbReference type="InterPro" id="IPR008271">
    <property type="entry name" value="Ser/Thr_kinase_AS"/>
</dbReference>
<dbReference type="GeneID" id="65096971"/>